<name>A0A840HZ01_9SPHN</name>
<comment type="caution">
    <text evidence="1">The sequence shown here is derived from an EMBL/GenBank/DDBJ whole genome shotgun (WGS) entry which is preliminary data.</text>
</comment>
<gene>
    <name evidence="1" type="ORF">HNQ99_003074</name>
</gene>
<reference evidence="1 2" key="1">
    <citation type="submission" date="2020-08" db="EMBL/GenBank/DDBJ databases">
        <title>Genomic Encyclopedia of Type Strains, Phase IV (KMG-IV): sequencing the most valuable type-strain genomes for metagenomic binning, comparative biology and taxonomic classification.</title>
        <authorList>
            <person name="Goeker M."/>
        </authorList>
    </citation>
    <scope>NUCLEOTIDE SEQUENCE [LARGE SCALE GENOMIC DNA]</scope>
    <source>
        <strain evidence="1 2">DSM 7465</strain>
    </source>
</reference>
<dbReference type="RefSeq" id="WP_184477091.1">
    <property type="nucleotide sequence ID" value="NZ_JACHOV010000014.1"/>
</dbReference>
<evidence type="ECO:0000313" key="1">
    <source>
        <dbReference type="EMBL" id="MBB4642738.1"/>
    </source>
</evidence>
<evidence type="ECO:0000313" key="2">
    <source>
        <dbReference type="Proteomes" id="UP000575068"/>
    </source>
</evidence>
<dbReference type="EMBL" id="JACHOV010000014">
    <property type="protein sequence ID" value="MBB4642738.1"/>
    <property type="molecule type" value="Genomic_DNA"/>
</dbReference>
<keyword evidence="2" id="KW-1185">Reference proteome</keyword>
<proteinExistence type="predicted"/>
<organism evidence="1 2">
    <name type="scientific">Rhizorhapis suberifaciens</name>
    <name type="common">corky root of lettuce</name>
    <dbReference type="NCBI Taxonomy" id="13656"/>
    <lineage>
        <taxon>Bacteria</taxon>
        <taxon>Pseudomonadati</taxon>
        <taxon>Pseudomonadota</taxon>
        <taxon>Alphaproteobacteria</taxon>
        <taxon>Sphingomonadales</taxon>
        <taxon>Sphingomonadaceae</taxon>
        <taxon>Rhizorhapis</taxon>
    </lineage>
</organism>
<sequence length="238" mass="26766">MIAEESGGAGYSGSLSPGVHQAGEWLSSLIGFIGSTLPEWRDDPARPFETGEDILTTQLCGRLNSLTRHSKGWDILQFRREEPDDGNRSRTLDLVAAPNGTVIWISGREYTEYQFLLPIECKRLPTPSGAKRDEREYLFSQFSSTGGIQRFKVGHHGSKHLRAAMIAYVQDKDVIHWQNQIDSWVDGIVGEPVAGWSPLDKFKLVTHDKAKRVAAFESNHVRQAGLEPIRIDHLWIEM</sequence>
<accession>A0A840HZ01</accession>
<protein>
    <submittedName>
        <fullName evidence="1">Uncharacterized protein</fullName>
    </submittedName>
</protein>
<dbReference type="Proteomes" id="UP000575068">
    <property type="component" value="Unassembled WGS sequence"/>
</dbReference>
<dbReference type="AlphaFoldDB" id="A0A840HZ01"/>